<comment type="caution">
    <text evidence="8">Lacks conserved residue(s) required for the propagation of feature annotation.</text>
</comment>
<protein>
    <recommendedName>
        <fullName evidence="8">Glutamate--tRNA ligase</fullName>
        <ecNumber evidence="8">6.1.1.17</ecNumber>
    </recommendedName>
    <alternativeName>
        <fullName evidence="8">Glutamyl-tRNA synthetase</fullName>
        <shortName evidence="8">GluRS</shortName>
    </alternativeName>
</protein>
<accession>V5SD88</accession>
<comment type="subcellular location">
    <subcellularLocation>
        <location evidence="8">Cytoplasm</location>
    </subcellularLocation>
</comment>
<comment type="similarity">
    <text evidence="1 8">Belongs to the class-I aminoacyl-tRNA synthetase family. Glutamate--tRNA ligase type 1 subfamily.</text>
</comment>
<dbReference type="Gene3D" id="3.40.50.620">
    <property type="entry name" value="HUPs"/>
    <property type="match status" value="1"/>
</dbReference>
<dbReference type="PROSITE" id="PS00178">
    <property type="entry name" value="AA_TRNA_LIGASE_I"/>
    <property type="match status" value="1"/>
</dbReference>
<evidence type="ECO:0000256" key="8">
    <source>
        <dbReference type="HAMAP-Rule" id="MF_00022"/>
    </source>
</evidence>
<dbReference type="GO" id="GO:0006424">
    <property type="term" value="P:glutamyl-tRNA aminoacylation"/>
    <property type="evidence" value="ECO:0007669"/>
    <property type="project" value="UniProtKB-UniRule"/>
</dbReference>
<dbReference type="InterPro" id="IPR001412">
    <property type="entry name" value="aa-tRNA-synth_I_CS"/>
</dbReference>
<organism evidence="11 12">
    <name type="scientific">Hyphomicrobium nitrativorans NL23</name>
    <dbReference type="NCBI Taxonomy" id="1029756"/>
    <lineage>
        <taxon>Bacteria</taxon>
        <taxon>Pseudomonadati</taxon>
        <taxon>Pseudomonadota</taxon>
        <taxon>Alphaproteobacteria</taxon>
        <taxon>Hyphomicrobiales</taxon>
        <taxon>Hyphomicrobiaceae</taxon>
        <taxon>Hyphomicrobium</taxon>
    </lineage>
</organism>
<gene>
    <name evidence="8" type="primary">gltX</name>
    <name evidence="11" type="ORF">W911_08685</name>
</gene>
<feature type="short sequence motif" description="'HIGH' region" evidence="8">
    <location>
        <begin position="13"/>
        <end position="23"/>
    </location>
</feature>
<dbReference type="HOGENOM" id="CLU_015768_6_1_5"/>
<dbReference type="PANTHER" id="PTHR43311:SF2">
    <property type="entry name" value="GLUTAMATE--TRNA LIGASE, MITOCHONDRIAL-RELATED"/>
    <property type="match status" value="1"/>
</dbReference>
<keyword evidence="5 8" id="KW-0067">ATP-binding</keyword>
<comment type="subunit">
    <text evidence="8">Monomer.</text>
</comment>
<dbReference type="InterPro" id="IPR020751">
    <property type="entry name" value="aa-tRNA-synth_I_codon-bd_sub2"/>
</dbReference>
<evidence type="ECO:0000256" key="3">
    <source>
        <dbReference type="ARBA" id="ARBA00022598"/>
    </source>
</evidence>
<dbReference type="AlphaFoldDB" id="V5SD88"/>
<keyword evidence="3 8" id="KW-0436">Ligase</keyword>
<evidence type="ECO:0000256" key="4">
    <source>
        <dbReference type="ARBA" id="ARBA00022741"/>
    </source>
</evidence>
<evidence type="ECO:0000259" key="9">
    <source>
        <dbReference type="Pfam" id="PF00749"/>
    </source>
</evidence>
<dbReference type="InterPro" id="IPR020058">
    <property type="entry name" value="Glu/Gln-tRNA-synth_Ib_cat-dom"/>
</dbReference>
<evidence type="ECO:0000256" key="2">
    <source>
        <dbReference type="ARBA" id="ARBA00022490"/>
    </source>
</evidence>
<dbReference type="SUPFAM" id="SSF52374">
    <property type="entry name" value="Nucleotidylyl transferase"/>
    <property type="match status" value="1"/>
</dbReference>
<feature type="binding site" evidence="8">
    <location>
        <position position="258"/>
    </location>
    <ligand>
        <name>ATP</name>
        <dbReference type="ChEBI" id="CHEBI:30616"/>
    </ligand>
</feature>
<evidence type="ECO:0000313" key="11">
    <source>
        <dbReference type="EMBL" id="AHB48452.1"/>
    </source>
</evidence>
<feature type="short sequence motif" description="'KMSKS' region" evidence="8">
    <location>
        <begin position="255"/>
        <end position="259"/>
    </location>
</feature>
<dbReference type="STRING" id="1029756.W911_08685"/>
<dbReference type="PRINTS" id="PR00987">
    <property type="entry name" value="TRNASYNTHGLU"/>
</dbReference>
<evidence type="ECO:0000313" key="12">
    <source>
        <dbReference type="Proteomes" id="UP000018542"/>
    </source>
</evidence>
<dbReference type="EMBL" id="CP006912">
    <property type="protein sequence ID" value="AHB48452.1"/>
    <property type="molecule type" value="Genomic_DNA"/>
</dbReference>
<dbReference type="KEGG" id="hni:W911_08685"/>
<feature type="domain" description="Glutamyl/glutaminyl-tRNA synthetase class Ib catalytic" evidence="9">
    <location>
        <begin position="9"/>
        <end position="321"/>
    </location>
</feature>
<dbReference type="Gene3D" id="1.10.10.350">
    <property type="match status" value="1"/>
</dbReference>
<dbReference type="EC" id="6.1.1.17" evidence="8"/>
<dbReference type="InterPro" id="IPR045462">
    <property type="entry name" value="aa-tRNA-synth_I_cd-bd"/>
</dbReference>
<reference evidence="11 12" key="1">
    <citation type="journal article" date="2014" name="Genome Announc.">
        <title>Complete Genome Sequence of Hyphomicrobium nitrativorans Strain NL23, a Denitrifying Bacterium Isolated from Biofilm of a Methanol-Fed Denitrification System Treating Seawater at the Montreal Biodome.</title>
        <authorList>
            <person name="Martineau C."/>
            <person name="Villeneuve C."/>
            <person name="Mauffrey F."/>
            <person name="Villemur R."/>
        </authorList>
    </citation>
    <scope>NUCLEOTIDE SEQUENCE [LARGE SCALE GENOMIC DNA]</scope>
    <source>
        <strain evidence="11">NL23</strain>
    </source>
</reference>
<keyword evidence="4 8" id="KW-0547">Nucleotide-binding</keyword>
<comment type="catalytic activity">
    <reaction evidence="8">
        <text>tRNA(Glu) + L-glutamate + ATP = L-glutamyl-tRNA(Glu) + AMP + diphosphate</text>
        <dbReference type="Rhea" id="RHEA:23540"/>
        <dbReference type="Rhea" id="RHEA-COMP:9663"/>
        <dbReference type="Rhea" id="RHEA-COMP:9680"/>
        <dbReference type="ChEBI" id="CHEBI:29985"/>
        <dbReference type="ChEBI" id="CHEBI:30616"/>
        <dbReference type="ChEBI" id="CHEBI:33019"/>
        <dbReference type="ChEBI" id="CHEBI:78442"/>
        <dbReference type="ChEBI" id="CHEBI:78520"/>
        <dbReference type="ChEBI" id="CHEBI:456215"/>
        <dbReference type="EC" id="6.1.1.17"/>
    </reaction>
</comment>
<dbReference type="HAMAP" id="MF_00022">
    <property type="entry name" value="Glu_tRNA_synth_type1"/>
    <property type="match status" value="1"/>
</dbReference>
<comment type="function">
    <text evidence="8">Catalyzes the attachment of glutamate to tRNA(Glu) in a two-step reaction: glutamate is first activated by ATP to form Glu-AMP and then transferred to the acceptor end of tRNA(Glu).</text>
</comment>
<dbReference type="NCBIfam" id="TIGR00464">
    <property type="entry name" value="gltX_bact"/>
    <property type="match status" value="1"/>
</dbReference>
<sequence length="460" mass="50210">MARIMNPTVRFAPSPTGTLHIGNIRTAVLNALLARKDGGTFMLRLDDTDRERSTEEFAEAIRTDLRWLGLDWEREERQSDRLGRYAEVAETLKASGHLYACYETEAELDLKRKRLRARGLPPIYDRTGLRLSDEDRAKLEAEGRRPHWRFRLPNSGPESGLSPLPTVVSWNDMIRGDQTVDLGSLSDPVLIREDGSPLYTFTSVVDDIDFSVTHIVRGEDHVTNSGVQIAIFEALGAEPPAFGHHGLLISADGTALSKRTGSLSIGSFRDAGLEPMAVLSYAALIGTSDAIEPHGAIEDLAALFDLGKVSTTPARFDAAELRNLNAKLLHKTTFDAVADRLAAFGVGGSAEFWEAVRGNVAVLEDARDWWQVATSDIDPVIENKDLTDTAATLLPSEPWDGDTWKTLTAAVSSATGLKGRALFHPLRLALTGRDAGPELKALLPFIGRTRAEARLKGLIG</sequence>
<dbReference type="GO" id="GO:0004818">
    <property type="term" value="F:glutamate-tRNA ligase activity"/>
    <property type="evidence" value="ECO:0007669"/>
    <property type="project" value="UniProtKB-UniRule"/>
</dbReference>
<dbReference type="GO" id="GO:0005737">
    <property type="term" value="C:cytoplasm"/>
    <property type="evidence" value="ECO:0007669"/>
    <property type="project" value="UniProtKB-SubCell"/>
</dbReference>
<evidence type="ECO:0000259" key="10">
    <source>
        <dbReference type="Pfam" id="PF19269"/>
    </source>
</evidence>
<dbReference type="PATRIC" id="fig|1029756.8.peg.1815"/>
<keyword evidence="12" id="KW-1185">Reference proteome</keyword>
<evidence type="ECO:0000256" key="5">
    <source>
        <dbReference type="ARBA" id="ARBA00022840"/>
    </source>
</evidence>
<dbReference type="Pfam" id="PF00749">
    <property type="entry name" value="tRNA-synt_1c"/>
    <property type="match status" value="1"/>
</dbReference>
<dbReference type="InterPro" id="IPR008925">
    <property type="entry name" value="aa_tRNA-synth_I_cd-bd_sf"/>
</dbReference>
<keyword evidence="7 8" id="KW-0030">Aminoacyl-tRNA synthetase</keyword>
<evidence type="ECO:0000256" key="7">
    <source>
        <dbReference type="ARBA" id="ARBA00023146"/>
    </source>
</evidence>
<dbReference type="InterPro" id="IPR014729">
    <property type="entry name" value="Rossmann-like_a/b/a_fold"/>
</dbReference>
<dbReference type="GO" id="GO:0000049">
    <property type="term" value="F:tRNA binding"/>
    <property type="evidence" value="ECO:0007669"/>
    <property type="project" value="InterPro"/>
</dbReference>
<dbReference type="GO" id="GO:0005524">
    <property type="term" value="F:ATP binding"/>
    <property type="evidence" value="ECO:0007669"/>
    <property type="project" value="UniProtKB-UniRule"/>
</dbReference>
<dbReference type="Pfam" id="PF19269">
    <property type="entry name" value="Anticodon_2"/>
    <property type="match status" value="1"/>
</dbReference>
<dbReference type="InterPro" id="IPR000924">
    <property type="entry name" value="Glu/Gln-tRNA-synth"/>
</dbReference>
<evidence type="ECO:0000256" key="1">
    <source>
        <dbReference type="ARBA" id="ARBA00007894"/>
    </source>
</evidence>
<name>V5SD88_9HYPH</name>
<dbReference type="SUPFAM" id="SSF48163">
    <property type="entry name" value="An anticodon-binding domain of class I aminoacyl-tRNA synthetases"/>
    <property type="match status" value="1"/>
</dbReference>
<feature type="domain" description="Aminoacyl-tRNA synthetase class I anticodon-binding" evidence="10">
    <location>
        <begin position="386"/>
        <end position="457"/>
    </location>
</feature>
<dbReference type="InterPro" id="IPR049940">
    <property type="entry name" value="GluQ/Sye"/>
</dbReference>
<dbReference type="InterPro" id="IPR004527">
    <property type="entry name" value="Glu-tRNA-ligase_bac/mito"/>
</dbReference>
<dbReference type="PANTHER" id="PTHR43311">
    <property type="entry name" value="GLUTAMATE--TRNA LIGASE"/>
    <property type="match status" value="1"/>
</dbReference>
<keyword evidence="6 8" id="KW-0648">Protein biosynthesis</keyword>
<keyword evidence="2 8" id="KW-0963">Cytoplasm</keyword>
<dbReference type="Proteomes" id="UP000018542">
    <property type="component" value="Chromosome"/>
</dbReference>
<proteinExistence type="inferred from homology"/>
<evidence type="ECO:0000256" key="6">
    <source>
        <dbReference type="ARBA" id="ARBA00022917"/>
    </source>
</evidence>